<keyword evidence="1" id="KW-0812">Transmembrane</keyword>
<keyword evidence="1" id="KW-1133">Transmembrane helix</keyword>
<protein>
    <submittedName>
        <fullName evidence="3">DUF2231 domain-containing protein</fullName>
    </submittedName>
</protein>
<feature type="domain" description="DUF2231" evidence="2">
    <location>
        <begin position="6"/>
        <end position="162"/>
    </location>
</feature>
<organism evidence="3">
    <name type="scientific">Nakamurella sp. A5-74</name>
    <dbReference type="NCBI Taxonomy" id="3158264"/>
    <lineage>
        <taxon>Bacteria</taxon>
        <taxon>Bacillati</taxon>
        <taxon>Actinomycetota</taxon>
        <taxon>Actinomycetes</taxon>
        <taxon>Nakamurellales</taxon>
        <taxon>Nakamurellaceae</taxon>
        <taxon>Nakamurella</taxon>
    </lineage>
</organism>
<feature type="transmembrane region" description="Helical" evidence="1">
    <location>
        <begin position="12"/>
        <end position="34"/>
    </location>
</feature>
<dbReference type="InterPro" id="IPR019251">
    <property type="entry name" value="DUF2231_TM"/>
</dbReference>
<name>A0AAU8DKV8_9ACTN</name>
<sequence length="176" mass="18226">MTSINGLPAHILLVHAVVIFIPLTALLVVLAVAWPAAHRRIGVVLPIVALVTLVLVPVAVDAGEWLQSRLPGAESNPLIRAHTELGDQLLPWAIAMFVGALALWLLPTLARRGVQAEVLGAGWLRAVVGVLAVAVSVVAVVQVVRIGDSGSKAVWSGNVCVDPPAQGQSCTSTLGS</sequence>
<evidence type="ECO:0000256" key="1">
    <source>
        <dbReference type="SAM" id="Phobius"/>
    </source>
</evidence>
<gene>
    <name evidence="3" type="ORF">ABLG96_13490</name>
</gene>
<evidence type="ECO:0000259" key="2">
    <source>
        <dbReference type="Pfam" id="PF09990"/>
    </source>
</evidence>
<keyword evidence="1" id="KW-0472">Membrane</keyword>
<dbReference type="EMBL" id="CP159218">
    <property type="protein sequence ID" value="XCG62275.1"/>
    <property type="molecule type" value="Genomic_DNA"/>
</dbReference>
<proteinExistence type="predicted"/>
<feature type="transmembrane region" description="Helical" evidence="1">
    <location>
        <begin position="122"/>
        <end position="144"/>
    </location>
</feature>
<evidence type="ECO:0000313" key="3">
    <source>
        <dbReference type="EMBL" id="XCG62275.1"/>
    </source>
</evidence>
<feature type="transmembrane region" description="Helical" evidence="1">
    <location>
        <begin position="41"/>
        <end position="60"/>
    </location>
</feature>
<dbReference type="RefSeq" id="WP_353647890.1">
    <property type="nucleotide sequence ID" value="NZ_CP159218.1"/>
</dbReference>
<accession>A0AAU8DKV8</accession>
<dbReference type="Pfam" id="PF09990">
    <property type="entry name" value="DUF2231"/>
    <property type="match status" value="1"/>
</dbReference>
<feature type="transmembrane region" description="Helical" evidence="1">
    <location>
        <begin position="89"/>
        <end position="110"/>
    </location>
</feature>
<dbReference type="AlphaFoldDB" id="A0AAU8DKV8"/>
<reference evidence="3" key="1">
    <citation type="submission" date="2024-05" db="EMBL/GenBank/DDBJ databases">
        <authorList>
            <person name="Cai S.Y."/>
            <person name="Jin L.M."/>
            <person name="Li H.R."/>
        </authorList>
    </citation>
    <scope>NUCLEOTIDE SEQUENCE</scope>
    <source>
        <strain evidence="3">A5-74</strain>
    </source>
</reference>